<name>A0A9P6LQR1_9FUNG</name>
<gene>
    <name evidence="2" type="ORF">BGZ65_008588</name>
</gene>
<evidence type="ECO:0000256" key="1">
    <source>
        <dbReference type="SAM" id="MobiDB-lite"/>
    </source>
</evidence>
<dbReference type="OrthoDB" id="2427966at2759"/>
<keyword evidence="3" id="KW-1185">Reference proteome</keyword>
<accession>A0A9P6LQR1</accession>
<dbReference type="EMBL" id="JAAAHW010010643">
    <property type="protein sequence ID" value="KAF9923956.1"/>
    <property type="molecule type" value="Genomic_DNA"/>
</dbReference>
<reference evidence="2" key="1">
    <citation type="journal article" date="2020" name="Fungal Divers.">
        <title>Resolving the Mortierellaceae phylogeny through synthesis of multi-gene phylogenetics and phylogenomics.</title>
        <authorList>
            <person name="Vandepol N."/>
            <person name="Liber J."/>
            <person name="Desiro A."/>
            <person name="Na H."/>
            <person name="Kennedy M."/>
            <person name="Barry K."/>
            <person name="Grigoriev I.V."/>
            <person name="Miller A.N."/>
            <person name="O'Donnell K."/>
            <person name="Stajich J.E."/>
            <person name="Bonito G."/>
        </authorList>
    </citation>
    <scope>NUCLEOTIDE SEQUENCE</scope>
    <source>
        <strain evidence="2">MES-2147</strain>
    </source>
</reference>
<organism evidence="2 3">
    <name type="scientific">Modicella reniformis</name>
    <dbReference type="NCBI Taxonomy" id="1440133"/>
    <lineage>
        <taxon>Eukaryota</taxon>
        <taxon>Fungi</taxon>
        <taxon>Fungi incertae sedis</taxon>
        <taxon>Mucoromycota</taxon>
        <taxon>Mortierellomycotina</taxon>
        <taxon>Mortierellomycetes</taxon>
        <taxon>Mortierellales</taxon>
        <taxon>Mortierellaceae</taxon>
        <taxon>Modicella</taxon>
    </lineage>
</organism>
<proteinExistence type="predicted"/>
<dbReference type="AlphaFoldDB" id="A0A9P6LQR1"/>
<sequence>MVASDSFSNNNKTEPIAVAPSLAIDIPTSARSALGRSVPPTTPLLSSSASSSSSFDSFEASAQVDSAVVGKARRLSQVFFPNQTTFESLVPQVIRARDLHLKDHPIIEGAYAEYERLYNADSVMTIDGRHMVRLL</sequence>
<dbReference type="Proteomes" id="UP000749646">
    <property type="component" value="Unassembled WGS sequence"/>
</dbReference>
<feature type="region of interest" description="Disordered" evidence="1">
    <location>
        <begin position="32"/>
        <end position="54"/>
    </location>
</feature>
<evidence type="ECO:0000313" key="3">
    <source>
        <dbReference type="Proteomes" id="UP000749646"/>
    </source>
</evidence>
<protein>
    <submittedName>
        <fullName evidence="2">Uncharacterized protein</fullName>
    </submittedName>
</protein>
<comment type="caution">
    <text evidence="2">The sequence shown here is derived from an EMBL/GenBank/DDBJ whole genome shotgun (WGS) entry which is preliminary data.</text>
</comment>
<evidence type="ECO:0000313" key="2">
    <source>
        <dbReference type="EMBL" id="KAF9923956.1"/>
    </source>
</evidence>